<organism evidence="9 10">
    <name type="scientific">Sphingobacterium tabacisoli</name>
    <dbReference type="NCBI Taxonomy" id="2044855"/>
    <lineage>
        <taxon>Bacteria</taxon>
        <taxon>Pseudomonadati</taxon>
        <taxon>Bacteroidota</taxon>
        <taxon>Sphingobacteriia</taxon>
        <taxon>Sphingobacteriales</taxon>
        <taxon>Sphingobacteriaceae</taxon>
        <taxon>Sphingobacterium</taxon>
    </lineage>
</organism>
<evidence type="ECO:0000256" key="5">
    <source>
        <dbReference type="ARBA" id="ARBA00023136"/>
    </source>
</evidence>
<dbReference type="InterPro" id="IPR012910">
    <property type="entry name" value="Plug_dom"/>
</dbReference>
<dbReference type="EMBL" id="JBHULD010000025">
    <property type="protein sequence ID" value="MFD2556767.1"/>
    <property type="molecule type" value="Genomic_DNA"/>
</dbReference>
<keyword evidence="3 7" id="KW-1134">Transmembrane beta strand</keyword>
<dbReference type="RefSeq" id="WP_210354824.1">
    <property type="nucleotide sequence ID" value="NZ_JAEQMU010000002.1"/>
</dbReference>
<dbReference type="InterPro" id="IPR039426">
    <property type="entry name" value="TonB-dep_rcpt-like"/>
</dbReference>
<keyword evidence="2 7" id="KW-0813">Transport</keyword>
<name>A0ABW5L9Z9_9SPHI</name>
<keyword evidence="6 7" id="KW-0998">Cell outer membrane</keyword>
<dbReference type="InterPro" id="IPR037066">
    <property type="entry name" value="Plug_dom_sf"/>
</dbReference>
<dbReference type="Gene3D" id="2.170.130.10">
    <property type="entry name" value="TonB-dependent receptor, plug domain"/>
    <property type="match status" value="1"/>
</dbReference>
<dbReference type="NCBIfam" id="TIGR04057">
    <property type="entry name" value="SusC_RagA_signa"/>
    <property type="match status" value="1"/>
</dbReference>
<comment type="caution">
    <text evidence="9">The sequence shown here is derived from an EMBL/GenBank/DDBJ whole genome shotgun (WGS) entry which is preliminary data.</text>
</comment>
<dbReference type="SUPFAM" id="SSF56935">
    <property type="entry name" value="Porins"/>
    <property type="match status" value="1"/>
</dbReference>
<evidence type="ECO:0000256" key="1">
    <source>
        <dbReference type="ARBA" id="ARBA00004571"/>
    </source>
</evidence>
<keyword evidence="5 7" id="KW-0472">Membrane</keyword>
<evidence type="ECO:0000313" key="10">
    <source>
        <dbReference type="Proteomes" id="UP001597440"/>
    </source>
</evidence>
<keyword evidence="4 7" id="KW-0812">Transmembrane</keyword>
<evidence type="ECO:0000313" key="9">
    <source>
        <dbReference type="EMBL" id="MFD2556767.1"/>
    </source>
</evidence>
<evidence type="ECO:0000256" key="3">
    <source>
        <dbReference type="ARBA" id="ARBA00022452"/>
    </source>
</evidence>
<accession>A0ABW5L9Z9</accession>
<dbReference type="NCBIfam" id="TIGR04056">
    <property type="entry name" value="OMP_RagA_SusC"/>
    <property type="match status" value="1"/>
</dbReference>
<keyword evidence="10" id="KW-1185">Reference proteome</keyword>
<feature type="domain" description="TonB-dependent receptor plug" evidence="8">
    <location>
        <begin position="203"/>
        <end position="322"/>
    </location>
</feature>
<gene>
    <name evidence="9" type="ORF">ACFSQW_20430</name>
</gene>
<dbReference type="InterPro" id="IPR008969">
    <property type="entry name" value="CarboxyPept-like_regulatory"/>
</dbReference>
<dbReference type="Pfam" id="PF13620">
    <property type="entry name" value="CarboxypepD_reg"/>
    <property type="match status" value="1"/>
</dbReference>
<dbReference type="Pfam" id="PF07715">
    <property type="entry name" value="Plug"/>
    <property type="match status" value="1"/>
</dbReference>
<dbReference type="PROSITE" id="PS52016">
    <property type="entry name" value="TONB_DEPENDENT_REC_3"/>
    <property type="match status" value="1"/>
</dbReference>
<evidence type="ECO:0000256" key="7">
    <source>
        <dbReference type="PROSITE-ProRule" id="PRU01360"/>
    </source>
</evidence>
<dbReference type="InterPro" id="IPR036942">
    <property type="entry name" value="Beta-barrel_TonB_sf"/>
</dbReference>
<comment type="similarity">
    <text evidence="7">Belongs to the TonB-dependent receptor family.</text>
</comment>
<dbReference type="InterPro" id="IPR023997">
    <property type="entry name" value="TonB-dep_OMP_SusC/RagA_CS"/>
</dbReference>
<reference evidence="10" key="1">
    <citation type="journal article" date="2019" name="Int. J. Syst. Evol. Microbiol.">
        <title>The Global Catalogue of Microorganisms (GCM) 10K type strain sequencing project: providing services to taxonomists for standard genome sequencing and annotation.</title>
        <authorList>
            <consortium name="The Broad Institute Genomics Platform"/>
            <consortium name="The Broad Institute Genome Sequencing Center for Infectious Disease"/>
            <person name="Wu L."/>
            <person name="Ma J."/>
        </authorList>
    </citation>
    <scope>NUCLEOTIDE SEQUENCE [LARGE SCALE GENOMIC DNA]</scope>
    <source>
        <strain evidence="10">KCTC 52298</strain>
    </source>
</reference>
<dbReference type="Gene3D" id="2.40.170.20">
    <property type="entry name" value="TonB-dependent receptor, beta-barrel domain"/>
    <property type="match status" value="1"/>
</dbReference>
<comment type="subcellular location">
    <subcellularLocation>
        <location evidence="1 7">Cell outer membrane</location>
        <topology evidence="1 7">Multi-pass membrane protein</topology>
    </subcellularLocation>
</comment>
<evidence type="ECO:0000256" key="4">
    <source>
        <dbReference type="ARBA" id="ARBA00022692"/>
    </source>
</evidence>
<dbReference type="Proteomes" id="UP001597440">
    <property type="component" value="Unassembled WGS sequence"/>
</dbReference>
<dbReference type="Gene3D" id="2.60.40.1120">
    <property type="entry name" value="Carboxypeptidase-like, regulatory domain"/>
    <property type="match status" value="1"/>
</dbReference>
<proteinExistence type="inferred from homology"/>
<dbReference type="InterPro" id="IPR023996">
    <property type="entry name" value="TonB-dep_OMP_SusC/RagA"/>
</dbReference>
<evidence type="ECO:0000259" key="8">
    <source>
        <dbReference type="Pfam" id="PF07715"/>
    </source>
</evidence>
<dbReference type="SUPFAM" id="SSF49464">
    <property type="entry name" value="Carboxypeptidase regulatory domain-like"/>
    <property type="match status" value="1"/>
</dbReference>
<evidence type="ECO:0000256" key="6">
    <source>
        <dbReference type="ARBA" id="ARBA00023237"/>
    </source>
</evidence>
<protein>
    <submittedName>
        <fullName evidence="9">SusC/RagA family TonB-linked outer membrane protein</fullName>
    </submittedName>
</protein>
<evidence type="ECO:0000256" key="2">
    <source>
        <dbReference type="ARBA" id="ARBA00022448"/>
    </source>
</evidence>
<sequence length="1181" mass="131934">MKPRLFTLLVFLLYQVGGYAQQKVSIVRALDEVTRVYGTKFAYEEGLLNGVQVKSSIVPKDKKVPVESALKSLLYPNGFLFLYVQENYYTIVKDNKSNAQGEEDDYWRTITGEVRDSKGKPLVGATVLPDGYAVRTGVTTSSDGRYTLRLREPTEALIFTYMGMEPERRVIAGNTRINVSMGDAINQLEEVDVVSTGYQKISKERATGSFSQITAKDLKETPSISLLERIEGLAPGVQVDLRTNSLTIRGVNTFNTGGDNSKRPLIVIDGFPAIDQDLVSAKSPFANNSILSRFNPEDIESITVLKDAAAASIWGSQAANGVIVIETKKGRIQAPTLSFNSSLSVSAPADLNNLSRMTSREYIDLEKEMFGLDFFTSNPEVWDPSWQKFNSNKPLSEAIQLMFKRQNGEITQEQLDSKLERLSQVNNTAQIRDNLFQHAVSQQYNLSLSGGNARSTYMVSGNYSNDIPVFKSNNAESYTLNSSLTTNFLDNRLNLTTGLNYSYTKNKSNQAAINGIGNTELGLRPYELLKDDSGNLVRRSFVFTEGVAQDLYNLGLYDWTYNSIQELGYSNYVGTDNRLRFNAQLDAKVNSWASLSLGGMLQKSMLETNQLDELNSYAMRHFLNYGTTVDFANGTYKRNLPQGGKLVTRNENSTAYNLRLQGNIDKSWDIVTLNAVVGAEIGSQTGLNYGQTRYGFNEDTYSSASFNPTEPYEIIMDGWGTQQLGYDDGSVGKPNIRKLSYYSNAALSFLNGRYVVSGSARFDDHTLVGISRANRAKPIWSAGGKWNIKSERFLQSQHWLNALNVRVTYGVGGTVPQGGSNVVVIELSGMDNQSNEVPANIRNPRNPRVGWEKVYTQNYGLDFIVLNNRLTVNMEYYKKNTKDILYPFLYNPTYGWSTLEFNSGTMEAHGFDVGLTGTVIKKQDFSWLSTLNFAYNTNKVTDTRLNVTDVSGYISGQLLEGHSMDYMYAYRWAGLDEDGQSLIYKANGDIIKSTEGGRNLITLDDLVYMGRKTAPYFGGFMNTLNYKGINLGVRITYNLGHVVRKESLASYPQYAGSYYGILGTHTDMVDRWREKGDEAFTDVPGLKNINTNSFNRYRDSEKMVIDAGHVRLQQISLGYNIPSSMLGKFPVKSLGFNASVRNLGIIWRANKEGIDPSYVRQNTYNNLAPTKSYFFTINATL</sequence>